<dbReference type="Proteomes" id="UP000820669">
    <property type="component" value="Unassembled WGS sequence"/>
</dbReference>
<dbReference type="Gene3D" id="3.40.50.300">
    <property type="entry name" value="P-loop containing nucleotide triphosphate hydrolases"/>
    <property type="match status" value="1"/>
</dbReference>
<name>A0ABX1SL08_9PSEU</name>
<dbReference type="InterPro" id="IPR002586">
    <property type="entry name" value="CobQ/CobB/MinD/ParA_Nub-bd_dom"/>
</dbReference>
<protein>
    <submittedName>
        <fullName evidence="3">MinD/ParA family protein</fullName>
    </submittedName>
</protein>
<evidence type="ECO:0000313" key="3">
    <source>
        <dbReference type="EMBL" id="NMI01655.1"/>
    </source>
</evidence>
<proteinExistence type="predicted"/>
<evidence type="ECO:0000256" key="1">
    <source>
        <dbReference type="SAM" id="MobiDB-lite"/>
    </source>
</evidence>
<gene>
    <name evidence="3" type="ORF">HF526_30795</name>
</gene>
<keyword evidence="4" id="KW-1185">Reference proteome</keyword>
<reference evidence="3 4" key="1">
    <citation type="submission" date="2020-04" db="EMBL/GenBank/DDBJ databases">
        <authorList>
            <person name="Klaysubun C."/>
            <person name="Duangmal K."/>
            <person name="Lipun K."/>
        </authorList>
    </citation>
    <scope>NUCLEOTIDE SEQUENCE [LARGE SCALE GENOMIC DNA]</scope>
    <source>
        <strain evidence="3 4">K10HN5</strain>
    </source>
</reference>
<dbReference type="PANTHER" id="PTHR43384:SF14">
    <property type="entry name" value="ESX-1 SECRETION-ASSOCIATED PROTEIN ESPI"/>
    <property type="match status" value="1"/>
</dbReference>
<dbReference type="EMBL" id="JAAXLA010000093">
    <property type="protein sequence ID" value="NMI01655.1"/>
    <property type="molecule type" value="Genomic_DNA"/>
</dbReference>
<accession>A0ABX1SL08</accession>
<comment type="caution">
    <text evidence="3">The sequence shown here is derived from an EMBL/GenBank/DDBJ whole genome shotgun (WGS) entry which is preliminary data.</text>
</comment>
<feature type="compositionally biased region" description="Polar residues" evidence="1">
    <location>
        <begin position="1"/>
        <end position="10"/>
    </location>
</feature>
<sequence>MMQNIHSRAASSWADDPALSPWRVPTGNAPPAHPAAGPGFLTHSADALSRQLFARSHSTRPRRGLRGAIYTATRGRWNPGPSAAEADRLAKLAHVRAPLAGWHTITVASMKGGIGKTTVSSLLGLTLAEYRGDRIIALDANPDAGTLAERLLGHPVRCTIRDLISREDLDPFRSLADISTYLNVAGRLQVLASEQDPAMSEAFSRNEYRKVLAALSRFFNIVITDSGTGLIHSAMAGALEATRSLVIVGAPTIDGGGRASKTLDWLIAHGFDELVRDAVVVLSCDRESRSIDRSMVIEHFAARCRAVVEIPRDPHLAEGGLIQLDQLRERTRDAALTLAAHIAEAFSWDYPVPVGFAEERG</sequence>
<dbReference type="PANTHER" id="PTHR43384">
    <property type="entry name" value="SEPTUM SITE-DETERMINING PROTEIN MIND HOMOLOG, CHLOROPLASTIC-RELATED"/>
    <property type="match status" value="1"/>
</dbReference>
<organism evidence="3 4">
    <name type="scientific">Pseudonocardia acidicola</name>
    <dbReference type="NCBI Taxonomy" id="2724939"/>
    <lineage>
        <taxon>Bacteria</taxon>
        <taxon>Bacillati</taxon>
        <taxon>Actinomycetota</taxon>
        <taxon>Actinomycetes</taxon>
        <taxon>Pseudonocardiales</taxon>
        <taxon>Pseudonocardiaceae</taxon>
        <taxon>Pseudonocardia</taxon>
    </lineage>
</organism>
<feature type="region of interest" description="Disordered" evidence="1">
    <location>
        <begin position="1"/>
        <end position="41"/>
    </location>
</feature>
<evidence type="ECO:0000313" key="4">
    <source>
        <dbReference type="Proteomes" id="UP000820669"/>
    </source>
</evidence>
<dbReference type="Pfam" id="PF01656">
    <property type="entry name" value="CbiA"/>
    <property type="match status" value="1"/>
</dbReference>
<feature type="domain" description="CobQ/CobB/MinD/ParA nucleotide binding" evidence="2">
    <location>
        <begin position="105"/>
        <end position="168"/>
    </location>
</feature>
<dbReference type="RefSeq" id="WP_169385173.1">
    <property type="nucleotide sequence ID" value="NZ_JAAXLA010000093.1"/>
</dbReference>
<evidence type="ECO:0000259" key="2">
    <source>
        <dbReference type="Pfam" id="PF01656"/>
    </source>
</evidence>
<dbReference type="InterPro" id="IPR027417">
    <property type="entry name" value="P-loop_NTPase"/>
</dbReference>
<dbReference type="InterPro" id="IPR050625">
    <property type="entry name" value="ParA/MinD_ATPase"/>
</dbReference>
<dbReference type="SUPFAM" id="SSF52540">
    <property type="entry name" value="P-loop containing nucleoside triphosphate hydrolases"/>
    <property type="match status" value="1"/>
</dbReference>